<protein>
    <recommendedName>
        <fullName evidence="9">MltA-interacting MipA family protein</fullName>
    </recommendedName>
</protein>
<organism evidence="7 8">
    <name type="scientific">Methyloceanibacter marginalis</name>
    <dbReference type="NCBI Taxonomy" id="1774971"/>
    <lineage>
        <taxon>Bacteria</taxon>
        <taxon>Pseudomonadati</taxon>
        <taxon>Pseudomonadota</taxon>
        <taxon>Alphaproteobacteria</taxon>
        <taxon>Hyphomicrobiales</taxon>
        <taxon>Hyphomicrobiaceae</taxon>
        <taxon>Methyloceanibacter</taxon>
    </lineage>
</organism>
<dbReference type="Proteomes" id="UP000095042">
    <property type="component" value="Unassembled WGS sequence"/>
</dbReference>
<keyword evidence="5" id="KW-0998">Cell outer membrane</keyword>
<evidence type="ECO:0008006" key="9">
    <source>
        <dbReference type="Google" id="ProtNLM"/>
    </source>
</evidence>
<comment type="subcellular location">
    <subcellularLocation>
        <location evidence="1">Cell outer membrane</location>
    </subcellularLocation>
</comment>
<reference evidence="7 8" key="1">
    <citation type="journal article" date="2016" name="Environ. Microbiol.">
        <title>New Methyloceanibacter diversity from North Sea sediments includes methanotroph containing solely the soluble methane monooxygenase.</title>
        <authorList>
            <person name="Vekeman B."/>
            <person name="Kerckhof F.M."/>
            <person name="Cremers G."/>
            <person name="de Vos P."/>
            <person name="Vandamme P."/>
            <person name="Boon N."/>
            <person name="Op den Camp H.J."/>
            <person name="Heylen K."/>
        </authorList>
    </citation>
    <scope>NUCLEOTIDE SEQUENCE [LARGE SCALE GENOMIC DNA]</scope>
    <source>
        <strain evidence="7 8">R-67177</strain>
    </source>
</reference>
<evidence type="ECO:0000256" key="1">
    <source>
        <dbReference type="ARBA" id="ARBA00004442"/>
    </source>
</evidence>
<dbReference type="OrthoDB" id="5462484at2"/>
<dbReference type="PANTHER" id="PTHR38776:SF1">
    <property type="entry name" value="MLTA-INTERACTING PROTEIN-RELATED"/>
    <property type="match status" value="1"/>
</dbReference>
<evidence type="ECO:0000313" key="7">
    <source>
        <dbReference type="EMBL" id="ODS02685.1"/>
    </source>
</evidence>
<dbReference type="Pfam" id="PF06629">
    <property type="entry name" value="MipA"/>
    <property type="match status" value="1"/>
</dbReference>
<evidence type="ECO:0000256" key="4">
    <source>
        <dbReference type="ARBA" id="ARBA00023136"/>
    </source>
</evidence>
<accession>A0A1E3WA28</accession>
<keyword evidence="4" id="KW-0472">Membrane</keyword>
<dbReference type="GO" id="GO:0009279">
    <property type="term" value="C:cell outer membrane"/>
    <property type="evidence" value="ECO:0007669"/>
    <property type="project" value="UniProtKB-SubCell"/>
</dbReference>
<evidence type="ECO:0000256" key="2">
    <source>
        <dbReference type="ARBA" id="ARBA00005722"/>
    </source>
</evidence>
<feature type="chain" id="PRO_5009139131" description="MltA-interacting MipA family protein" evidence="6">
    <location>
        <begin position="33"/>
        <end position="284"/>
    </location>
</feature>
<dbReference type="PANTHER" id="PTHR38776">
    <property type="entry name" value="MLTA-INTERACTING PROTEIN-RELATED"/>
    <property type="match status" value="1"/>
</dbReference>
<dbReference type="EMBL" id="LPWD01000252">
    <property type="protein sequence ID" value="ODS02685.1"/>
    <property type="molecule type" value="Genomic_DNA"/>
</dbReference>
<evidence type="ECO:0000313" key="8">
    <source>
        <dbReference type="Proteomes" id="UP000095042"/>
    </source>
</evidence>
<proteinExistence type="inferred from homology"/>
<comment type="similarity">
    <text evidence="2">Belongs to the MipA/OmpV family.</text>
</comment>
<evidence type="ECO:0000256" key="3">
    <source>
        <dbReference type="ARBA" id="ARBA00022729"/>
    </source>
</evidence>
<gene>
    <name evidence="7" type="ORF">AUC71_14010</name>
</gene>
<dbReference type="RefSeq" id="WP_069624116.1">
    <property type="nucleotide sequence ID" value="NZ_LPWD01000252.1"/>
</dbReference>
<keyword evidence="3 6" id="KW-0732">Signal</keyword>
<dbReference type="InterPro" id="IPR010583">
    <property type="entry name" value="MipA"/>
</dbReference>
<feature type="signal peptide" evidence="6">
    <location>
        <begin position="1"/>
        <end position="32"/>
    </location>
</feature>
<name>A0A1E3WA28_9HYPH</name>
<evidence type="ECO:0000256" key="5">
    <source>
        <dbReference type="ARBA" id="ARBA00023237"/>
    </source>
</evidence>
<keyword evidence="8" id="KW-1185">Reference proteome</keyword>
<sequence>MSHSTRCARNRFCAAGAFFIAASFGAASEARADPEGGRSVTLGGAAIVKPKYEGSDEFETIPIPIIIPKFSETVEENGSAITEVRKRVNFRGLDEIRIRVLGGERFHAGAVTGYITKRDQDDGPLLRGLGDIDGGLVAGAYTGFTLGAFQFDAAILEKVTGDDSGPEFRFGVETTQQITERTRIVARVGTTFASDDYMQTYFGVTPAQSRDSKAGLAAYTPDAGIKDVFFEIGGTMDLSDRWLLKAGGRYGRLLGDAADSPVVATENQFSGVLGLGYRFNLPQR</sequence>
<comment type="caution">
    <text evidence="7">The sequence shown here is derived from an EMBL/GenBank/DDBJ whole genome shotgun (WGS) entry which is preliminary data.</text>
</comment>
<dbReference type="AlphaFoldDB" id="A0A1E3WA28"/>
<evidence type="ECO:0000256" key="6">
    <source>
        <dbReference type="SAM" id="SignalP"/>
    </source>
</evidence>